<proteinExistence type="predicted"/>
<evidence type="ECO:0000313" key="2">
    <source>
        <dbReference type="EnsemblPlants" id="PAC:32955153.CDS.1"/>
    </source>
</evidence>
<reference evidence="2" key="3">
    <citation type="submission" date="2020-12" db="UniProtKB">
        <authorList>
            <consortium name="EnsemblPlants"/>
        </authorList>
    </citation>
    <scope>IDENTIFICATION</scope>
</reference>
<dbReference type="EnsemblPlants" id="Pp3c5_16930V3.1">
    <property type="protein sequence ID" value="PAC:32955153.CDS.1"/>
    <property type="gene ID" value="Pp3c5_16930"/>
</dbReference>
<dbReference type="Gramene" id="Pp3c5_16930V3.1">
    <property type="protein sequence ID" value="PAC:32955153.CDS.1"/>
    <property type="gene ID" value="Pp3c5_16930"/>
</dbReference>
<accession>A0A2K1KK25</accession>
<keyword evidence="3" id="KW-1185">Reference proteome</keyword>
<dbReference type="AlphaFoldDB" id="A0A2K1KK25"/>
<gene>
    <name evidence="1" type="ORF">PHYPA_007798</name>
</gene>
<name>A0A2K1KK25_PHYPA</name>
<dbReference type="PaxDb" id="3218-PP1S116_70V6.1"/>
<dbReference type="Proteomes" id="UP000006727">
    <property type="component" value="Chromosome 5"/>
</dbReference>
<protein>
    <submittedName>
        <fullName evidence="1 2">Uncharacterized protein</fullName>
    </submittedName>
</protein>
<reference evidence="1 3" key="1">
    <citation type="journal article" date="2008" name="Science">
        <title>The Physcomitrella genome reveals evolutionary insights into the conquest of land by plants.</title>
        <authorList>
            <person name="Rensing S."/>
            <person name="Lang D."/>
            <person name="Zimmer A."/>
            <person name="Terry A."/>
            <person name="Salamov A."/>
            <person name="Shapiro H."/>
            <person name="Nishiyama T."/>
            <person name="Perroud P.-F."/>
            <person name="Lindquist E."/>
            <person name="Kamisugi Y."/>
            <person name="Tanahashi T."/>
            <person name="Sakakibara K."/>
            <person name="Fujita T."/>
            <person name="Oishi K."/>
            <person name="Shin-I T."/>
            <person name="Kuroki Y."/>
            <person name="Toyoda A."/>
            <person name="Suzuki Y."/>
            <person name="Hashimoto A."/>
            <person name="Yamaguchi K."/>
            <person name="Sugano A."/>
            <person name="Kohara Y."/>
            <person name="Fujiyama A."/>
            <person name="Anterola A."/>
            <person name="Aoki S."/>
            <person name="Ashton N."/>
            <person name="Barbazuk W.B."/>
            <person name="Barker E."/>
            <person name="Bennetzen J."/>
            <person name="Bezanilla M."/>
            <person name="Blankenship R."/>
            <person name="Cho S.H."/>
            <person name="Dutcher S."/>
            <person name="Estelle M."/>
            <person name="Fawcett J.A."/>
            <person name="Gundlach H."/>
            <person name="Hanada K."/>
            <person name="Heyl A."/>
            <person name="Hicks K.A."/>
            <person name="Hugh J."/>
            <person name="Lohr M."/>
            <person name="Mayer K."/>
            <person name="Melkozernov A."/>
            <person name="Murata T."/>
            <person name="Nelson D."/>
            <person name="Pils B."/>
            <person name="Prigge M."/>
            <person name="Reiss B."/>
            <person name="Renner T."/>
            <person name="Rombauts S."/>
            <person name="Rushton P."/>
            <person name="Sanderfoot A."/>
            <person name="Schween G."/>
            <person name="Shiu S.-H."/>
            <person name="Stueber K."/>
            <person name="Theodoulou F.L."/>
            <person name="Tu H."/>
            <person name="Van de Peer Y."/>
            <person name="Verrier P.J."/>
            <person name="Waters E."/>
            <person name="Wood A."/>
            <person name="Yang L."/>
            <person name="Cove D."/>
            <person name="Cuming A."/>
            <person name="Hasebe M."/>
            <person name="Lucas S."/>
            <person name="Mishler D.B."/>
            <person name="Reski R."/>
            <person name="Grigoriev I."/>
            <person name="Quatrano R.S."/>
            <person name="Boore J.L."/>
        </authorList>
    </citation>
    <scope>NUCLEOTIDE SEQUENCE [LARGE SCALE GENOMIC DNA]</scope>
    <source>
        <strain evidence="2 3">cv. Gransden 2004</strain>
    </source>
</reference>
<evidence type="ECO:0000313" key="3">
    <source>
        <dbReference type="Proteomes" id="UP000006727"/>
    </source>
</evidence>
<reference evidence="1 3" key="2">
    <citation type="journal article" date="2018" name="Plant J.">
        <title>The Physcomitrella patens chromosome-scale assembly reveals moss genome structure and evolution.</title>
        <authorList>
            <person name="Lang D."/>
            <person name="Ullrich K.K."/>
            <person name="Murat F."/>
            <person name="Fuchs J."/>
            <person name="Jenkins J."/>
            <person name="Haas F.B."/>
            <person name="Piednoel M."/>
            <person name="Gundlach H."/>
            <person name="Van Bel M."/>
            <person name="Meyberg R."/>
            <person name="Vives C."/>
            <person name="Morata J."/>
            <person name="Symeonidi A."/>
            <person name="Hiss M."/>
            <person name="Muchero W."/>
            <person name="Kamisugi Y."/>
            <person name="Saleh O."/>
            <person name="Blanc G."/>
            <person name="Decker E.L."/>
            <person name="van Gessel N."/>
            <person name="Grimwood J."/>
            <person name="Hayes R.D."/>
            <person name="Graham S.W."/>
            <person name="Gunter L.E."/>
            <person name="McDaniel S.F."/>
            <person name="Hoernstein S.N.W."/>
            <person name="Larsson A."/>
            <person name="Li F.W."/>
            <person name="Perroud P.F."/>
            <person name="Phillips J."/>
            <person name="Ranjan P."/>
            <person name="Rokshar D.S."/>
            <person name="Rothfels C.J."/>
            <person name="Schneider L."/>
            <person name="Shu S."/>
            <person name="Stevenson D.W."/>
            <person name="Thummler F."/>
            <person name="Tillich M."/>
            <person name="Villarreal Aguilar J.C."/>
            <person name="Widiez T."/>
            <person name="Wong G.K."/>
            <person name="Wymore A."/>
            <person name="Zhang Y."/>
            <person name="Zimmer A.D."/>
            <person name="Quatrano R.S."/>
            <person name="Mayer K.F.X."/>
            <person name="Goodstein D."/>
            <person name="Casacuberta J.M."/>
            <person name="Vandepoele K."/>
            <person name="Reski R."/>
            <person name="Cuming A.C."/>
            <person name="Tuskan G.A."/>
            <person name="Maumus F."/>
            <person name="Salse J."/>
            <person name="Schmutz J."/>
            <person name="Rensing S.A."/>
        </authorList>
    </citation>
    <scope>NUCLEOTIDE SEQUENCE [LARGE SCALE GENOMIC DNA]</scope>
    <source>
        <strain evidence="2 3">cv. Gransden 2004</strain>
    </source>
</reference>
<sequence length="66" mass="7368">MKQAAIFAFEGAVLRIVHIDQILLPVTESRLESMHEYSLTPSSLHEAVSMRLETEKIATVLDNETG</sequence>
<organism evidence="1">
    <name type="scientific">Physcomitrium patens</name>
    <name type="common">Spreading-leaved earth moss</name>
    <name type="synonym">Physcomitrella patens</name>
    <dbReference type="NCBI Taxonomy" id="3218"/>
    <lineage>
        <taxon>Eukaryota</taxon>
        <taxon>Viridiplantae</taxon>
        <taxon>Streptophyta</taxon>
        <taxon>Embryophyta</taxon>
        <taxon>Bryophyta</taxon>
        <taxon>Bryophytina</taxon>
        <taxon>Bryopsida</taxon>
        <taxon>Funariidae</taxon>
        <taxon>Funariales</taxon>
        <taxon>Funariaceae</taxon>
        <taxon>Physcomitrium</taxon>
    </lineage>
</organism>
<dbReference type="InParanoid" id="A0A2K1KK25"/>
<evidence type="ECO:0000313" key="1">
    <source>
        <dbReference type="EMBL" id="PNR54122.1"/>
    </source>
</evidence>
<dbReference type="EMBL" id="ABEU02000005">
    <property type="protein sequence ID" value="PNR54122.1"/>
    <property type="molecule type" value="Genomic_DNA"/>
</dbReference>